<feature type="coiled-coil region" evidence="1">
    <location>
        <begin position="110"/>
        <end position="137"/>
    </location>
</feature>
<feature type="coiled-coil region" evidence="1">
    <location>
        <begin position="55"/>
        <end position="82"/>
    </location>
</feature>
<dbReference type="EMBL" id="LR796845">
    <property type="protein sequence ID" value="CAB4169368.1"/>
    <property type="molecule type" value="Genomic_DNA"/>
</dbReference>
<keyword evidence="1" id="KW-0175">Coiled coil</keyword>
<organism evidence="3">
    <name type="scientific">uncultured Caudovirales phage</name>
    <dbReference type="NCBI Taxonomy" id="2100421"/>
    <lineage>
        <taxon>Viruses</taxon>
        <taxon>Duplodnaviria</taxon>
        <taxon>Heunggongvirae</taxon>
        <taxon>Uroviricota</taxon>
        <taxon>Caudoviricetes</taxon>
        <taxon>Peduoviridae</taxon>
        <taxon>Maltschvirus</taxon>
        <taxon>Maltschvirus maltsch</taxon>
    </lineage>
</organism>
<evidence type="ECO:0000313" key="3">
    <source>
        <dbReference type="EMBL" id="CAB4169368.1"/>
    </source>
</evidence>
<accession>A0A6J5PJM2</accession>
<evidence type="ECO:0000313" key="2">
    <source>
        <dbReference type="EMBL" id="CAB4144858.1"/>
    </source>
</evidence>
<dbReference type="EMBL" id="LR797240">
    <property type="protein sequence ID" value="CAB4195556.1"/>
    <property type="molecule type" value="Genomic_DNA"/>
</dbReference>
<evidence type="ECO:0000313" key="4">
    <source>
        <dbReference type="EMBL" id="CAB4195556.1"/>
    </source>
</evidence>
<proteinExistence type="predicted"/>
<gene>
    <name evidence="4" type="ORF">UFOVP1296_20</name>
    <name evidence="2" type="ORF">UFOVP471_74</name>
    <name evidence="3" type="ORF">UFOVP890_20</name>
</gene>
<protein>
    <submittedName>
        <fullName evidence="3">Uncharacterized protein</fullName>
    </submittedName>
</protein>
<evidence type="ECO:0000256" key="1">
    <source>
        <dbReference type="SAM" id="Coils"/>
    </source>
</evidence>
<sequence>MTAKIPKKMVALKVLETSGVDHPAHLEEGWIVMKNATPMEDSMANAEDEVVVDINEQYIDRVVELEAELTKAREVIAELKKAADAIEPEEDDAPVDEEEALMKSLPEPVREMLAKAAADTEAARAELRKEKEVQRDREFVAKAATWSNLSLEADDFGVALRKVADINSDLAVTIEKAFDAVNAQQEAAAIFSELGAANRSTSSDAFGKVSSLAKAAVESGEFSTVEQAISGLVAKNPDLYNQYLSEK</sequence>
<name>A0A6J5PJM2_9CAUD</name>
<dbReference type="EMBL" id="LR796438">
    <property type="protein sequence ID" value="CAB4144858.1"/>
    <property type="molecule type" value="Genomic_DNA"/>
</dbReference>
<reference evidence="3" key="1">
    <citation type="submission" date="2020-05" db="EMBL/GenBank/DDBJ databases">
        <authorList>
            <person name="Chiriac C."/>
            <person name="Salcher M."/>
            <person name="Ghai R."/>
            <person name="Kavagutti S V."/>
        </authorList>
    </citation>
    <scope>NUCLEOTIDE SEQUENCE</scope>
</reference>